<dbReference type="GO" id="GO:0005829">
    <property type="term" value="C:cytosol"/>
    <property type="evidence" value="ECO:0007669"/>
    <property type="project" value="TreeGrafter"/>
</dbReference>
<evidence type="ECO:0000259" key="11">
    <source>
        <dbReference type="Pfam" id="PF13361"/>
    </source>
</evidence>
<evidence type="ECO:0000256" key="7">
    <source>
        <dbReference type="ARBA" id="ARBA00034808"/>
    </source>
</evidence>
<dbReference type="PANTHER" id="PTHR11070">
    <property type="entry name" value="UVRD / RECB / PCRA DNA HELICASE FAMILY MEMBER"/>
    <property type="match status" value="1"/>
</dbReference>
<evidence type="ECO:0000256" key="9">
    <source>
        <dbReference type="SAM" id="Coils"/>
    </source>
</evidence>
<dbReference type="GO" id="GO:0000725">
    <property type="term" value="P:recombinational repair"/>
    <property type="evidence" value="ECO:0007669"/>
    <property type="project" value="TreeGrafter"/>
</dbReference>
<dbReference type="GO" id="GO:0016887">
    <property type="term" value="F:ATP hydrolysis activity"/>
    <property type="evidence" value="ECO:0007669"/>
    <property type="project" value="RHEA"/>
</dbReference>
<feature type="coiled-coil region" evidence="9">
    <location>
        <begin position="30"/>
        <end position="95"/>
    </location>
</feature>
<evidence type="ECO:0000256" key="4">
    <source>
        <dbReference type="ARBA" id="ARBA00022840"/>
    </source>
</evidence>
<gene>
    <name evidence="12" type="primary">rep_24</name>
    <name evidence="12" type="ORF">SDC9_98367</name>
</gene>
<comment type="caution">
    <text evidence="12">The sequence shown here is derived from an EMBL/GenBank/DDBJ whole genome shotgun (WGS) entry which is preliminary data.</text>
</comment>
<dbReference type="InterPro" id="IPR014017">
    <property type="entry name" value="DNA_helicase_UvrD-like_C"/>
</dbReference>
<dbReference type="InterPro" id="IPR000212">
    <property type="entry name" value="DNA_helicase_UvrD/REP"/>
</dbReference>
<dbReference type="EMBL" id="VSSQ01013496">
    <property type="protein sequence ID" value="MPM51617.1"/>
    <property type="molecule type" value="Genomic_DNA"/>
</dbReference>
<dbReference type="GO" id="GO:0043138">
    <property type="term" value="F:3'-5' DNA helicase activity"/>
    <property type="evidence" value="ECO:0007669"/>
    <property type="project" value="UniProtKB-EC"/>
</dbReference>
<dbReference type="Pfam" id="PF00580">
    <property type="entry name" value="UvrD-helicase"/>
    <property type="match status" value="1"/>
</dbReference>
<reference evidence="12" key="1">
    <citation type="submission" date="2019-08" db="EMBL/GenBank/DDBJ databases">
        <authorList>
            <person name="Kucharzyk K."/>
            <person name="Murdoch R.W."/>
            <person name="Higgins S."/>
            <person name="Loffler F."/>
        </authorList>
    </citation>
    <scope>NUCLEOTIDE SEQUENCE</scope>
</reference>
<dbReference type="Pfam" id="PF13361">
    <property type="entry name" value="UvrD_C"/>
    <property type="match status" value="1"/>
</dbReference>
<dbReference type="PANTHER" id="PTHR11070:SF45">
    <property type="entry name" value="DNA 3'-5' HELICASE"/>
    <property type="match status" value="1"/>
</dbReference>
<dbReference type="GO" id="GO:0005524">
    <property type="term" value="F:ATP binding"/>
    <property type="evidence" value="ECO:0007669"/>
    <property type="project" value="UniProtKB-KW"/>
</dbReference>
<name>A0A645AF14_9ZZZZ</name>
<feature type="domain" description="UvrD-like helicase C-terminal" evidence="11">
    <location>
        <begin position="502"/>
        <end position="564"/>
    </location>
</feature>
<dbReference type="InterPro" id="IPR014016">
    <property type="entry name" value="UvrD-like_ATP-bd"/>
</dbReference>
<feature type="domain" description="UvrD-like helicase ATP-binding" evidence="10">
    <location>
        <begin position="144"/>
        <end position="379"/>
    </location>
</feature>
<dbReference type="InterPro" id="IPR027417">
    <property type="entry name" value="P-loop_NTPase"/>
</dbReference>
<evidence type="ECO:0000256" key="2">
    <source>
        <dbReference type="ARBA" id="ARBA00022801"/>
    </source>
</evidence>
<keyword evidence="3 12" id="KW-0347">Helicase</keyword>
<dbReference type="Gene3D" id="3.40.50.300">
    <property type="entry name" value="P-loop containing nucleotide triphosphate hydrolases"/>
    <property type="match status" value="2"/>
</dbReference>
<evidence type="ECO:0000256" key="5">
    <source>
        <dbReference type="ARBA" id="ARBA00023235"/>
    </source>
</evidence>
<comment type="catalytic activity">
    <reaction evidence="6">
        <text>Couples ATP hydrolysis with the unwinding of duplex DNA by translocating in the 3'-5' direction.</text>
        <dbReference type="EC" id="5.6.2.4"/>
    </reaction>
</comment>
<evidence type="ECO:0000256" key="1">
    <source>
        <dbReference type="ARBA" id="ARBA00022741"/>
    </source>
</evidence>
<keyword evidence="5" id="KW-0413">Isomerase</keyword>
<dbReference type="AlphaFoldDB" id="A0A645AF14"/>
<evidence type="ECO:0000259" key="10">
    <source>
        <dbReference type="Pfam" id="PF00580"/>
    </source>
</evidence>
<accession>A0A645AF14</accession>
<keyword evidence="1" id="KW-0547">Nucleotide-binding</keyword>
<dbReference type="EC" id="5.6.2.4" evidence="7"/>
<dbReference type="GO" id="GO:0003677">
    <property type="term" value="F:DNA binding"/>
    <property type="evidence" value="ECO:0007669"/>
    <property type="project" value="InterPro"/>
</dbReference>
<keyword evidence="2 12" id="KW-0378">Hydrolase</keyword>
<evidence type="ECO:0000256" key="8">
    <source>
        <dbReference type="ARBA" id="ARBA00048988"/>
    </source>
</evidence>
<protein>
    <recommendedName>
        <fullName evidence="7">DNA 3'-5' helicase</fullName>
        <ecNumber evidence="7">5.6.2.4</ecNumber>
    </recommendedName>
</protein>
<organism evidence="12">
    <name type="scientific">bioreactor metagenome</name>
    <dbReference type="NCBI Taxonomy" id="1076179"/>
    <lineage>
        <taxon>unclassified sequences</taxon>
        <taxon>metagenomes</taxon>
        <taxon>ecological metagenomes</taxon>
    </lineage>
</organism>
<evidence type="ECO:0000313" key="12">
    <source>
        <dbReference type="EMBL" id="MPM51617.1"/>
    </source>
</evidence>
<proteinExistence type="predicted"/>
<keyword evidence="9" id="KW-0175">Coiled coil</keyword>
<keyword evidence="4" id="KW-0067">ATP-binding</keyword>
<evidence type="ECO:0000256" key="6">
    <source>
        <dbReference type="ARBA" id="ARBA00034617"/>
    </source>
</evidence>
<comment type="catalytic activity">
    <reaction evidence="8">
        <text>ATP + H2O = ADP + phosphate + H(+)</text>
        <dbReference type="Rhea" id="RHEA:13065"/>
        <dbReference type="ChEBI" id="CHEBI:15377"/>
        <dbReference type="ChEBI" id="CHEBI:15378"/>
        <dbReference type="ChEBI" id="CHEBI:30616"/>
        <dbReference type="ChEBI" id="CHEBI:43474"/>
        <dbReference type="ChEBI" id="CHEBI:456216"/>
        <dbReference type="EC" id="5.6.2.4"/>
    </reaction>
</comment>
<evidence type="ECO:0000256" key="3">
    <source>
        <dbReference type="ARBA" id="ARBA00022806"/>
    </source>
</evidence>
<sequence length="589" mass="67670">MGNAEQLEKLSAYLKAWESTDSYAQLLEEHARLKALADSLMASNQQLEQTVLDYQNLREQMRTAYHELGEKEHQLRELEAAQEKSQEKIDELRGQTFALKCTVREKQQQLAEQKEVGSYVEALRSFAVCTRTRRQYESQVIRLTAEQNAVLDKLSFEQDSLIQGGAGSGKTLVLMKAYQACISRYPERRCLLVTYTRTLVKYNQYLCNLLSAHQTDQNIMTVDALLFSLLQHFEPASELDGELLRHLLNPFATDSLPLWLLEQEIEQFLLRHNISEEEYLESKVVRKGLKRRVGKQQRKAIYALKQEVLQQMKTLGKYSFSSVAVRLLEHLEREHESSLMFDNLFVDEVQDLGRAALSVLKKLTRKSMLLSCDAQQRLYLKGLPLSQSGIMIGRQSHRLLANHRNTIPIEQLDQRYCEQRALPSAFRDGPPPTLIACKSRKHVLDELVSQLTFYRTVLSYELENICILTPSKQDFPVILQHVKQSGMEINEMLCPSFSFTEEQGIRLSTIHSAKGVEFPLVLLCLTRLPSNLSGYDTAEQDEILRNLVHVGITRSSEQLVVMVNTQEIHPAYEHLMHCFLSEQELGQTH</sequence>
<dbReference type="SUPFAM" id="SSF52540">
    <property type="entry name" value="P-loop containing nucleoside triphosphate hydrolases"/>
    <property type="match status" value="1"/>
</dbReference>